<evidence type="ECO:0000256" key="2">
    <source>
        <dbReference type="ARBA" id="ARBA00023125"/>
    </source>
</evidence>
<keyword evidence="6" id="KW-1185">Reference proteome</keyword>
<evidence type="ECO:0000313" key="5">
    <source>
        <dbReference type="EMBL" id="TPE50974.1"/>
    </source>
</evidence>
<keyword evidence="3" id="KW-0804">Transcription</keyword>
<protein>
    <submittedName>
        <fullName evidence="5">GntR family transcriptional regulator</fullName>
    </submittedName>
</protein>
<dbReference type="Proteomes" id="UP000319255">
    <property type="component" value="Unassembled WGS sequence"/>
</dbReference>
<dbReference type="SUPFAM" id="SSF46785">
    <property type="entry name" value="Winged helix' DNA-binding domain"/>
    <property type="match status" value="1"/>
</dbReference>
<dbReference type="InterPro" id="IPR036388">
    <property type="entry name" value="WH-like_DNA-bd_sf"/>
</dbReference>
<dbReference type="InterPro" id="IPR011711">
    <property type="entry name" value="GntR_C"/>
</dbReference>
<dbReference type="EMBL" id="VFRP01000008">
    <property type="protein sequence ID" value="TPE50974.1"/>
    <property type="molecule type" value="Genomic_DNA"/>
</dbReference>
<dbReference type="PANTHER" id="PTHR43537:SF24">
    <property type="entry name" value="GLUCONATE OPERON TRANSCRIPTIONAL REPRESSOR"/>
    <property type="match status" value="1"/>
</dbReference>
<sequence>MNRERPIGEALMVDQAYGRLITHLRDGALTAGQFVSMPRLVGLLDLPLAATREAVKRGEVNGLVRVLPKRGVMVMNADSATTRDCMDMRAMLDQEGARRLITAGVELPLATLRRDHLELIEDALRAITPDLPGRAVATDLSLHDALSTGLDNALVSEAYQANRDRVAVIQNTRPFLPDRIVSAMNEHLTIIEALERRDAEEAVAAIAAHYQMTLRWWGILI</sequence>
<dbReference type="GO" id="GO:0003677">
    <property type="term" value="F:DNA binding"/>
    <property type="evidence" value="ECO:0007669"/>
    <property type="project" value="UniProtKB-KW"/>
</dbReference>
<dbReference type="SMART" id="SM00895">
    <property type="entry name" value="FCD"/>
    <property type="match status" value="1"/>
</dbReference>
<dbReference type="InterPro" id="IPR036390">
    <property type="entry name" value="WH_DNA-bd_sf"/>
</dbReference>
<dbReference type="OrthoDB" id="7768882at2"/>
<dbReference type="InterPro" id="IPR008920">
    <property type="entry name" value="TF_FadR/GntR_C"/>
</dbReference>
<keyword evidence="2" id="KW-0238">DNA-binding</keyword>
<feature type="domain" description="GntR C-terminal" evidence="4">
    <location>
        <begin position="84"/>
        <end position="212"/>
    </location>
</feature>
<dbReference type="PANTHER" id="PTHR43537">
    <property type="entry name" value="TRANSCRIPTIONAL REGULATOR, GNTR FAMILY"/>
    <property type="match status" value="1"/>
</dbReference>
<gene>
    <name evidence="5" type="ORF">FJM51_10040</name>
</gene>
<organism evidence="5 6">
    <name type="scientific">Amaricoccus solimangrovi</name>
    <dbReference type="NCBI Taxonomy" id="2589815"/>
    <lineage>
        <taxon>Bacteria</taxon>
        <taxon>Pseudomonadati</taxon>
        <taxon>Pseudomonadota</taxon>
        <taxon>Alphaproteobacteria</taxon>
        <taxon>Rhodobacterales</taxon>
        <taxon>Paracoccaceae</taxon>
        <taxon>Amaricoccus</taxon>
    </lineage>
</organism>
<dbReference type="Pfam" id="PF07729">
    <property type="entry name" value="FCD"/>
    <property type="match status" value="1"/>
</dbReference>
<evidence type="ECO:0000256" key="3">
    <source>
        <dbReference type="ARBA" id="ARBA00023163"/>
    </source>
</evidence>
<proteinExistence type="predicted"/>
<dbReference type="AlphaFoldDB" id="A0A501WSA9"/>
<reference evidence="5 6" key="1">
    <citation type="submission" date="2019-06" db="EMBL/GenBank/DDBJ databases">
        <title>A novel bacterium of genus Amaricoccus, isolated from marine sediment.</title>
        <authorList>
            <person name="Huang H."/>
            <person name="Mo K."/>
            <person name="Hu Y."/>
        </authorList>
    </citation>
    <scope>NUCLEOTIDE SEQUENCE [LARGE SCALE GENOMIC DNA]</scope>
    <source>
        <strain evidence="5 6">HB172011</strain>
    </source>
</reference>
<dbReference type="Gene3D" id="1.20.120.530">
    <property type="entry name" value="GntR ligand-binding domain-like"/>
    <property type="match status" value="1"/>
</dbReference>
<evidence type="ECO:0000256" key="1">
    <source>
        <dbReference type="ARBA" id="ARBA00023015"/>
    </source>
</evidence>
<comment type="caution">
    <text evidence="5">The sequence shown here is derived from an EMBL/GenBank/DDBJ whole genome shotgun (WGS) entry which is preliminary data.</text>
</comment>
<keyword evidence="1" id="KW-0805">Transcription regulation</keyword>
<evidence type="ECO:0000259" key="4">
    <source>
        <dbReference type="SMART" id="SM00895"/>
    </source>
</evidence>
<dbReference type="Gene3D" id="1.10.10.10">
    <property type="entry name" value="Winged helix-like DNA-binding domain superfamily/Winged helix DNA-binding domain"/>
    <property type="match status" value="1"/>
</dbReference>
<dbReference type="SUPFAM" id="SSF48008">
    <property type="entry name" value="GntR ligand-binding domain-like"/>
    <property type="match status" value="1"/>
</dbReference>
<evidence type="ECO:0000313" key="6">
    <source>
        <dbReference type="Proteomes" id="UP000319255"/>
    </source>
</evidence>
<name>A0A501WSA9_9RHOB</name>
<dbReference type="RefSeq" id="WP_140454005.1">
    <property type="nucleotide sequence ID" value="NZ_VFRP01000008.1"/>
</dbReference>
<accession>A0A501WSA9</accession>